<dbReference type="EMBL" id="JAAIUW010000010">
    <property type="protein sequence ID" value="KAF7812710.1"/>
    <property type="molecule type" value="Genomic_DNA"/>
</dbReference>
<dbReference type="SUPFAM" id="SSF53098">
    <property type="entry name" value="Ribonuclease H-like"/>
    <property type="match status" value="1"/>
</dbReference>
<comment type="caution">
    <text evidence="3">The sequence shown here is derived from an EMBL/GenBank/DDBJ whole genome shotgun (WGS) entry which is preliminary data.</text>
</comment>
<feature type="region of interest" description="Disordered" evidence="1">
    <location>
        <begin position="1"/>
        <end position="110"/>
    </location>
</feature>
<keyword evidence="3" id="KW-0808">Transferase</keyword>
<dbReference type="InterPro" id="IPR036397">
    <property type="entry name" value="RNaseH_sf"/>
</dbReference>
<feature type="compositionally biased region" description="Polar residues" evidence="1">
    <location>
        <begin position="86"/>
        <end position="99"/>
    </location>
</feature>
<dbReference type="PROSITE" id="PS50878">
    <property type="entry name" value="RT_POL"/>
    <property type="match status" value="1"/>
</dbReference>
<evidence type="ECO:0000259" key="2">
    <source>
        <dbReference type="PROSITE" id="PS50878"/>
    </source>
</evidence>
<evidence type="ECO:0000313" key="3">
    <source>
        <dbReference type="EMBL" id="KAF7812710.1"/>
    </source>
</evidence>
<protein>
    <submittedName>
        <fullName evidence="3">RNA-directed DNA polymerase</fullName>
    </submittedName>
</protein>
<organism evidence="3 4">
    <name type="scientific">Senna tora</name>
    <dbReference type="NCBI Taxonomy" id="362788"/>
    <lineage>
        <taxon>Eukaryota</taxon>
        <taxon>Viridiplantae</taxon>
        <taxon>Streptophyta</taxon>
        <taxon>Embryophyta</taxon>
        <taxon>Tracheophyta</taxon>
        <taxon>Spermatophyta</taxon>
        <taxon>Magnoliopsida</taxon>
        <taxon>eudicotyledons</taxon>
        <taxon>Gunneridae</taxon>
        <taxon>Pentapetalae</taxon>
        <taxon>rosids</taxon>
        <taxon>fabids</taxon>
        <taxon>Fabales</taxon>
        <taxon>Fabaceae</taxon>
        <taxon>Caesalpinioideae</taxon>
        <taxon>Cassia clade</taxon>
        <taxon>Senna</taxon>
    </lineage>
</organism>
<accession>A0A834SYW4</accession>
<dbReference type="GO" id="GO:0003676">
    <property type="term" value="F:nucleic acid binding"/>
    <property type="evidence" value="ECO:0007669"/>
    <property type="project" value="InterPro"/>
</dbReference>
<dbReference type="Gene3D" id="3.30.420.10">
    <property type="entry name" value="Ribonuclease H-like superfamily/Ribonuclease H"/>
    <property type="match status" value="1"/>
</dbReference>
<dbReference type="GO" id="GO:0004523">
    <property type="term" value="F:RNA-DNA hybrid ribonuclease activity"/>
    <property type="evidence" value="ECO:0007669"/>
    <property type="project" value="InterPro"/>
</dbReference>
<dbReference type="InterPro" id="IPR036691">
    <property type="entry name" value="Endo/exonu/phosph_ase_sf"/>
</dbReference>
<feature type="compositionally biased region" description="Basic and acidic residues" evidence="1">
    <location>
        <begin position="14"/>
        <end position="24"/>
    </location>
</feature>
<dbReference type="InterPro" id="IPR044730">
    <property type="entry name" value="RNase_H-like_dom_plant"/>
</dbReference>
<feature type="domain" description="Reverse transcriptase" evidence="2">
    <location>
        <begin position="528"/>
        <end position="918"/>
    </location>
</feature>
<dbReference type="OrthoDB" id="1418668at2759"/>
<dbReference type="InterPro" id="IPR025558">
    <property type="entry name" value="DUF4283"/>
</dbReference>
<dbReference type="InterPro" id="IPR002156">
    <property type="entry name" value="RNaseH_domain"/>
</dbReference>
<reference evidence="3" key="1">
    <citation type="submission" date="2020-09" db="EMBL/GenBank/DDBJ databases">
        <title>Genome-Enabled Discovery of Anthraquinone Biosynthesis in Senna tora.</title>
        <authorList>
            <person name="Kang S.-H."/>
            <person name="Pandey R.P."/>
            <person name="Lee C.-M."/>
            <person name="Sim J.-S."/>
            <person name="Jeong J.-T."/>
            <person name="Choi B.-S."/>
            <person name="Jung M."/>
            <person name="Ginzburg D."/>
            <person name="Zhao K."/>
            <person name="Won S.Y."/>
            <person name="Oh T.-J."/>
            <person name="Yu Y."/>
            <person name="Kim N.-H."/>
            <person name="Lee O.R."/>
            <person name="Lee T.-H."/>
            <person name="Bashyal P."/>
            <person name="Kim T.-S."/>
            <person name="Lee W.-H."/>
            <person name="Kawkins C."/>
            <person name="Kim C.-K."/>
            <person name="Kim J.S."/>
            <person name="Ahn B.O."/>
            <person name="Rhee S.Y."/>
            <person name="Sohng J.K."/>
        </authorList>
    </citation>
    <scope>NUCLEOTIDE SEQUENCE</scope>
    <source>
        <tissue evidence="3">Leaf</tissue>
    </source>
</reference>
<dbReference type="Pfam" id="PF00078">
    <property type="entry name" value="RVT_1"/>
    <property type="match status" value="1"/>
</dbReference>
<feature type="compositionally biased region" description="Basic and acidic residues" evidence="1">
    <location>
        <begin position="323"/>
        <end position="335"/>
    </location>
</feature>
<dbReference type="Pfam" id="PF13966">
    <property type="entry name" value="zf-RVT"/>
    <property type="match status" value="1"/>
</dbReference>
<evidence type="ECO:0000313" key="4">
    <source>
        <dbReference type="Proteomes" id="UP000634136"/>
    </source>
</evidence>
<dbReference type="Pfam" id="PF14111">
    <property type="entry name" value="DUF4283"/>
    <property type="match status" value="1"/>
</dbReference>
<sequence length="1485" mass="169784">MECERASGNVESESLSREEEDKRKRDTKKINYGQEDHAVNSRIRVSCSDIGRDSDPNESHSQEEGEVQRRSYIESLLRGQGKYDNGNPNVTKGNGNIGETENVEHGNREERRLSEPFDKALIIKLLGRNIGFKVLERKLYQMWSAKGILTIIDLTNDYFLVKFSCLEDYDAVLENGPWVIFDHYLTIRPWSPGFDPSIDMIQKLAIWVRFPDLPIEFFDNKFLRCFGNQLGKTVKVDATTSLQDRGRYAWKVQKEKYGAWMRVSKSRRTRVGKNMEVSNQHKKPANGRMERGGPSTVHVNFRFEVLANDEENLADMETWNGEREARDEVRSDKGKGMVVASTPTHSDSRNRAASSRRYFGGNLRDNNDLSGPSKVRHEEPIKLGPSSRGLSDISETRLSSIKKFMREGNSAQGEKSLSNMQEHGSKLREGVPNDFVMDDTMEGRDSEDEELSTFVPCTIQREEDLRQIDEVVELLEMGPKAQGDGRGFAGGIWVGWNEDFSEVEVIESDLQYVHLKVREASQVWRFIDNVQDVWALIGDFNDILSASEKKGGAPFNLRKAQKFVERIDACNLMDMPTAGSRFTWRGPHTENRGKRKRELLARLDGIQKNHNISHNPFLERLESDLQNKLDEVLKQEVLWYQKSWGSMAQRRRPQHENDGEWVQDEESLLNLATSYFRTLYCEDTEERRDLNTRIGFPQIDDEEVKHLEMGIFEDEVRNALFSMKGLKAPGIDGDVPLDAAEASVRQVELEVYSGGPEEIKLPETLITLIMNCIMTSKFRLLWNGGKTDEFSPTRGLRQGDPLSPYIFVLCMEKLAHLIQERVDENSWHTMRAGRSGPSISHLVFADDIILFSEATMDQAQVILQCLSSFGEASGQKVNTHKTSIYFSKNTNPEKRQQVLSLTNFGATQDIGKYLGMPILHNRVTRHTFNFLVDKVRNCLAGWKRNCLSLAGRVTLAKSVISAVPYYAMQSTRIPKVTCSKIEKLQRNFVWGHLDNVRKPHPISWKTVCSPKESGGLGIKRLTLMNNAFIMKMGWKLKTEDNNLCVKVLRGKYGRSVNWIERTPLIQQASMIPDEITASRSVASYCTVSGGWKDWDMEPFLGQDAIDKILSELPPNPVRGPDKLCWGVGGDGRFSVRKAYQSIACCAVPDRDWKWIWKVLAPERIKLFLWQVLHQRLATNLRLCRWSDKDAHCNWCSLHEETTLHVLRDCYHAVKIWRDLVHPSKMTLFFSTDFNAWINLNRSSNLSKVSGVDWIQIWSVGMWMLWFWRNKASFKEGFSRPPFAHRRVMDYVTEINNAKYIFDTPRVQVLLQEVLVAWEKPREGWIKINSDGAVKTSYNKARCGALIRDHNGTWISGVIRNLVNYSVLKTEAWGAFEGIKLARDLGYRKIILESDSQCLINIFMSGSSNIMEVYSIIQETLLIFKDFDDVRVQHRWREANSCADFLANLGTVSSSVRFSLQHPPSGVSALLLADALGIQVPRVIPS</sequence>
<dbReference type="InterPro" id="IPR000477">
    <property type="entry name" value="RT_dom"/>
</dbReference>
<keyword evidence="3" id="KW-0548">Nucleotidyltransferase</keyword>
<name>A0A834SYW4_9FABA</name>
<dbReference type="PANTHER" id="PTHR33116">
    <property type="entry name" value="REVERSE TRANSCRIPTASE ZINC-BINDING DOMAIN-CONTAINING PROTEIN-RELATED-RELATED"/>
    <property type="match status" value="1"/>
</dbReference>
<dbReference type="GO" id="GO:0003964">
    <property type="term" value="F:RNA-directed DNA polymerase activity"/>
    <property type="evidence" value="ECO:0007669"/>
    <property type="project" value="UniProtKB-KW"/>
</dbReference>
<dbReference type="InterPro" id="IPR043502">
    <property type="entry name" value="DNA/RNA_pol_sf"/>
</dbReference>
<dbReference type="Pfam" id="PF13456">
    <property type="entry name" value="RVT_3"/>
    <property type="match status" value="1"/>
</dbReference>
<keyword evidence="3" id="KW-0695">RNA-directed DNA polymerase</keyword>
<dbReference type="CDD" id="cd06222">
    <property type="entry name" value="RNase_H_like"/>
    <property type="match status" value="1"/>
</dbReference>
<dbReference type="PANTHER" id="PTHR33116:SF70">
    <property type="entry name" value="NON-LTR RETROELEMENT REVERSE TRANSCRIPTASE-LIKE PROTEIN"/>
    <property type="match status" value="1"/>
</dbReference>
<dbReference type="InterPro" id="IPR012337">
    <property type="entry name" value="RNaseH-like_sf"/>
</dbReference>
<feature type="region of interest" description="Disordered" evidence="1">
    <location>
        <begin position="323"/>
        <end position="391"/>
    </location>
</feature>
<dbReference type="Proteomes" id="UP000634136">
    <property type="component" value="Unassembled WGS sequence"/>
</dbReference>
<proteinExistence type="predicted"/>
<dbReference type="SUPFAM" id="SSF56219">
    <property type="entry name" value="DNase I-like"/>
    <property type="match status" value="1"/>
</dbReference>
<evidence type="ECO:0000256" key="1">
    <source>
        <dbReference type="SAM" id="MobiDB-lite"/>
    </source>
</evidence>
<dbReference type="InterPro" id="IPR026960">
    <property type="entry name" value="RVT-Znf"/>
</dbReference>
<dbReference type="SUPFAM" id="SSF56672">
    <property type="entry name" value="DNA/RNA polymerases"/>
    <property type="match status" value="1"/>
</dbReference>
<keyword evidence="4" id="KW-1185">Reference proteome</keyword>
<feature type="compositionally biased region" description="Basic and acidic residues" evidence="1">
    <location>
        <begin position="50"/>
        <end position="72"/>
    </location>
</feature>
<gene>
    <name evidence="3" type="ORF">G2W53_033686</name>
</gene>